<dbReference type="RefSeq" id="WP_025551028.1">
    <property type="nucleotide sequence ID" value="NZ_CP060037.1"/>
</dbReference>
<gene>
    <name evidence="1" type="ORF">H5V43_22070</name>
</gene>
<dbReference type="Proteomes" id="UP000593663">
    <property type="component" value="Plasmid p1"/>
</dbReference>
<dbReference type="KEGG" id="sbar:H5V43_22070"/>
<evidence type="ECO:0000313" key="2">
    <source>
        <dbReference type="Proteomes" id="UP000593663"/>
    </source>
</evidence>
<name>A0A7M2GQX3_SPHSA</name>
<keyword evidence="1" id="KW-0614">Plasmid</keyword>
<sequence length="158" mass="16895">MPDFALSSASHISSVPAVLLSDVGDFDDCFEPHGRGEMLPFLMQIERNKSALLSAGEFVQKQSVATVLGATAQARGAPSFARQASEHSLRFMEAVATDLVSAVTRKDINDEWADPIADHANANSPVVNAIEQTSDLMLAVGRSFFSVWATMLGTSARP</sequence>
<dbReference type="EMBL" id="CP060037">
    <property type="protein sequence ID" value="QOT74557.1"/>
    <property type="molecule type" value="Genomic_DNA"/>
</dbReference>
<evidence type="ECO:0000313" key="1">
    <source>
        <dbReference type="EMBL" id="QOT74557.1"/>
    </source>
</evidence>
<reference evidence="2" key="1">
    <citation type="submission" date="2020-08" db="EMBL/GenBank/DDBJ databases">
        <title>Complete genome sequence of Sphingobium barthaii strain KK22, a high-molecular-weight polycyclic aromatic hydrocarbon-degrading soil bacterium.</title>
        <authorList>
            <person name="Mori J.F."/>
            <person name="Kanaly R.A."/>
        </authorList>
    </citation>
    <scope>NUCLEOTIDE SEQUENCE [LARGE SCALE GENOMIC DNA]</scope>
    <source>
        <strain evidence="2">KK22</strain>
        <plasmid evidence="2">p1</plasmid>
    </source>
</reference>
<organism evidence="1 2">
    <name type="scientific">Sphingobium fuliginis (strain ATCC 27551)</name>
    <dbReference type="NCBI Taxonomy" id="336203"/>
    <lineage>
        <taxon>Bacteria</taxon>
        <taxon>Pseudomonadati</taxon>
        <taxon>Pseudomonadota</taxon>
        <taxon>Alphaproteobacteria</taxon>
        <taxon>Sphingomonadales</taxon>
        <taxon>Sphingomonadaceae</taxon>
        <taxon>Sphingobium</taxon>
    </lineage>
</organism>
<protein>
    <submittedName>
        <fullName evidence="1">Uncharacterized protein</fullName>
    </submittedName>
</protein>
<dbReference type="AlphaFoldDB" id="A0A7M2GQX3"/>
<geneLocation type="plasmid" evidence="1 2">
    <name>p1</name>
</geneLocation>
<accession>A0A7M2GQX3</accession>
<proteinExistence type="predicted"/>